<dbReference type="Pfam" id="PF05380">
    <property type="entry name" value="Peptidase_A17"/>
    <property type="match status" value="1"/>
</dbReference>
<dbReference type="EMBL" id="BGPR01078196">
    <property type="protein sequence ID" value="GBL69209.1"/>
    <property type="molecule type" value="Genomic_DNA"/>
</dbReference>
<sequence length="342" mass="39503">MNYNELPPESDLTETDEAIGQMETYLEEIEVSLTYLKSKHNIDDKSAKLNIKANKTEKLLSVKLPDILLPQFSRREAKLIQTTDDTYKSLLKALEDRYENKRAIVDSHISSLINQEKLSYESGEDLRKMLDTVKKNLRTLKTLKYERNNLSDVLIMNLILQKLDKETRKQLKITLKKYSFEDTLSNTVKALGMPWRPQPDELKLKASVNHKDSLTNREVLSQISRLCDPLGIVGLVIAKAKIFMQSLWLQKLDWNDNLPTKVLQVWNDFLVKLPAVNEINVPRYILSDDVIKFELHDFSYSSEHAYGAVPDESYIRCATYSGLFQTRVQKIKGCSFETSYSD</sequence>
<gene>
    <name evidence="1" type="ORF">AVEN_122237_1</name>
</gene>
<dbReference type="AlphaFoldDB" id="A0A4Y1ZUQ1"/>
<dbReference type="Pfam" id="PF03564">
    <property type="entry name" value="DUF1759"/>
    <property type="match status" value="1"/>
</dbReference>
<dbReference type="PANTHER" id="PTHR47331">
    <property type="entry name" value="PHD-TYPE DOMAIN-CONTAINING PROTEIN"/>
    <property type="match status" value="1"/>
</dbReference>
<protein>
    <submittedName>
        <fullName evidence="1">Uncharacterized protein</fullName>
    </submittedName>
</protein>
<name>A0A4Y1ZUQ1_ARAVE</name>
<dbReference type="OrthoDB" id="7444419at2759"/>
<dbReference type="Proteomes" id="UP000499080">
    <property type="component" value="Unassembled WGS sequence"/>
</dbReference>
<organism evidence="1 2">
    <name type="scientific">Araneus ventricosus</name>
    <name type="common">Orbweaver spider</name>
    <name type="synonym">Epeira ventricosa</name>
    <dbReference type="NCBI Taxonomy" id="182803"/>
    <lineage>
        <taxon>Eukaryota</taxon>
        <taxon>Metazoa</taxon>
        <taxon>Ecdysozoa</taxon>
        <taxon>Arthropoda</taxon>
        <taxon>Chelicerata</taxon>
        <taxon>Arachnida</taxon>
        <taxon>Araneae</taxon>
        <taxon>Araneomorphae</taxon>
        <taxon>Entelegynae</taxon>
        <taxon>Araneoidea</taxon>
        <taxon>Araneidae</taxon>
        <taxon>Araneus</taxon>
    </lineage>
</organism>
<keyword evidence="2" id="KW-1185">Reference proteome</keyword>
<comment type="caution">
    <text evidence="1">The sequence shown here is derived from an EMBL/GenBank/DDBJ whole genome shotgun (WGS) entry which is preliminary data.</text>
</comment>
<accession>A0A4Y1ZUQ1</accession>
<reference evidence="1 2" key="1">
    <citation type="journal article" date="2019" name="Sci. Rep.">
        <title>Orb-weaving spider Araneus ventricosus genome elucidates the spidroin gene catalogue.</title>
        <authorList>
            <person name="Kono N."/>
            <person name="Nakamura H."/>
            <person name="Ohtoshi R."/>
            <person name="Moran D.A.P."/>
            <person name="Shinohara A."/>
            <person name="Yoshida Y."/>
            <person name="Fujiwara M."/>
            <person name="Mori M."/>
            <person name="Tomita M."/>
            <person name="Arakawa K."/>
        </authorList>
    </citation>
    <scope>NUCLEOTIDE SEQUENCE [LARGE SCALE GENOMIC DNA]</scope>
</reference>
<evidence type="ECO:0000313" key="2">
    <source>
        <dbReference type="Proteomes" id="UP000499080"/>
    </source>
</evidence>
<proteinExistence type="predicted"/>
<dbReference type="InterPro" id="IPR005312">
    <property type="entry name" value="DUF1759"/>
</dbReference>
<evidence type="ECO:0000313" key="1">
    <source>
        <dbReference type="EMBL" id="GBL69209.1"/>
    </source>
</evidence>
<dbReference type="InterPro" id="IPR008042">
    <property type="entry name" value="Retrotrans_Pao"/>
</dbReference>